<dbReference type="EMBL" id="CP013189">
    <property type="protein sequence ID" value="ALO46122.1"/>
    <property type="molecule type" value="Genomic_DNA"/>
</dbReference>
<accession>A0A0S2KCT0</accession>
<feature type="region of interest" description="Disordered" evidence="1">
    <location>
        <begin position="30"/>
        <end position="80"/>
    </location>
</feature>
<evidence type="ECO:0000256" key="1">
    <source>
        <dbReference type="SAM" id="MobiDB-lite"/>
    </source>
</evidence>
<reference evidence="2 3" key="1">
    <citation type="submission" date="2015-11" db="EMBL/GenBank/DDBJ databases">
        <authorList>
            <person name="Zhang Y."/>
            <person name="Guo Z."/>
        </authorList>
    </citation>
    <scope>NUCLEOTIDE SEQUENCE [LARGE SCALE GENOMIC DNA]</scope>
    <source>
        <strain evidence="2 3">KCTC 32221</strain>
    </source>
</reference>
<name>A0A0S2KCT0_9GAMM</name>
<sequence>MLALISLILALLLTAAIVIALHRFQETSRAKAADREQSLPPLHLDRGDENESDPAQTLDTDEESDASDMQDSGPSVDWKQQSQLLKDSGDYESALQISQQAWPQWQSYQQAAVIMRAAIRSADAENSDKWLIRLYQLAAQAGFLHDKIDGLPQPGWQTLARQFSLQDLNAMHFDWHVLGYRHMRLLTKTDIRQMSKAWGEPENHQSAKQHYQKVFISQSAY</sequence>
<dbReference type="AlphaFoldDB" id="A0A0S2KCT0"/>
<feature type="compositionally biased region" description="Polar residues" evidence="1">
    <location>
        <begin position="69"/>
        <end position="80"/>
    </location>
</feature>
<dbReference type="STRING" id="1249552.PS2015_1465"/>
<dbReference type="RefSeq" id="WP_058021591.1">
    <property type="nucleotide sequence ID" value="NZ_CP013189.1"/>
</dbReference>
<evidence type="ECO:0000313" key="2">
    <source>
        <dbReference type="EMBL" id="ALO46122.1"/>
    </source>
</evidence>
<gene>
    <name evidence="2" type="ORF">PS2015_1465</name>
</gene>
<organism evidence="2 3">
    <name type="scientific">Pseudohongiella spirulinae</name>
    <dbReference type="NCBI Taxonomy" id="1249552"/>
    <lineage>
        <taxon>Bacteria</taxon>
        <taxon>Pseudomonadati</taxon>
        <taxon>Pseudomonadota</taxon>
        <taxon>Gammaproteobacteria</taxon>
        <taxon>Pseudomonadales</taxon>
        <taxon>Pseudohongiellaceae</taxon>
        <taxon>Pseudohongiella</taxon>
    </lineage>
</organism>
<feature type="compositionally biased region" description="Basic and acidic residues" evidence="1">
    <location>
        <begin position="30"/>
        <end position="49"/>
    </location>
</feature>
<dbReference type="OrthoDB" id="7595702at2"/>
<evidence type="ECO:0000313" key="3">
    <source>
        <dbReference type="Proteomes" id="UP000065641"/>
    </source>
</evidence>
<keyword evidence="3" id="KW-1185">Reference proteome</keyword>
<feature type="compositionally biased region" description="Acidic residues" evidence="1">
    <location>
        <begin position="59"/>
        <end position="68"/>
    </location>
</feature>
<protein>
    <submittedName>
        <fullName evidence="2">Uncharacterized protein</fullName>
    </submittedName>
</protein>
<dbReference type="KEGG" id="pspi:PS2015_1465"/>
<proteinExistence type="predicted"/>
<dbReference type="Proteomes" id="UP000065641">
    <property type="component" value="Chromosome"/>
</dbReference>